<reference evidence="3" key="1">
    <citation type="submission" date="2015-05" db="EMBL/GenBank/DDBJ databases">
        <authorList>
            <consortium name="Pathogen Informatics"/>
        </authorList>
    </citation>
    <scope>NUCLEOTIDE SEQUENCE [LARGE SCALE GENOMIC DNA]</scope>
    <source>
        <strain evidence="3">M72</strain>
    </source>
</reference>
<sequence length="219" mass="25202">MEMLLLSEERECGKMKKKKIMFIILCMLTVLAAGTAHATEKERVDPLQPAIAEKILRFHVLANSDAKDDQNVKLKVRDAVGHMLGQKLKKVTDRAQTEKIVQDHMDEIIETAEKTLHKNGYTYGVRARLANVDFPVKTYGDYTFPAGKYRALQITLGKGEGHNWWCVLYPNMCFQGSVYEVVDESSEEALREVLTQEEYADVFDSGKMQIRWKFLDYFR</sequence>
<evidence type="ECO:0000313" key="2">
    <source>
        <dbReference type="EMBL" id="CRL35148.1"/>
    </source>
</evidence>
<gene>
    <name evidence="2" type="ORF">M72_23081</name>
</gene>
<dbReference type="STRING" id="301302.ERS852420_00901"/>
<feature type="chain" id="PRO_5005806483" evidence="1">
    <location>
        <begin position="39"/>
        <end position="219"/>
    </location>
</feature>
<dbReference type="NCBIfam" id="TIGR02837">
    <property type="entry name" value="spore_II_R"/>
    <property type="match status" value="1"/>
</dbReference>
<keyword evidence="1" id="KW-0732">Signal</keyword>
<evidence type="ECO:0000256" key="1">
    <source>
        <dbReference type="SAM" id="SignalP"/>
    </source>
</evidence>
<evidence type="ECO:0000313" key="3">
    <source>
        <dbReference type="Proteomes" id="UP000049979"/>
    </source>
</evidence>
<feature type="signal peptide" evidence="1">
    <location>
        <begin position="1"/>
        <end position="38"/>
    </location>
</feature>
<accession>A0A0M6WI99</accession>
<dbReference type="EMBL" id="CVRR01000008">
    <property type="protein sequence ID" value="CRL35148.1"/>
    <property type="molecule type" value="Genomic_DNA"/>
</dbReference>
<dbReference type="Proteomes" id="UP000049979">
    <property type="component" value="Unassembled WGS sequence"/>
</dbReference>
<dbReference type="InterPro" id="IPR014202">
    <property type="entry name" value="Spore_II_R"/>
</dbReference>
<dbReference type="Pfam" id="PF09551">
    <property type="entry name" value="Spore_II_R"/>
    <property type="match status" value="1"/>
</dbReference>
<protein>
    <submittedName>
        <fullName evidence="2">Stage II sporulation protein R</fullName>
    </submittedName>
</protein>
<organism evidence="2 3">
    <name type="scientific">Roseburia faecis</name>
    <dbReference type="NCBI Taxonomy" id="301302"/>
    <lineage>
        <taxon>Bacteria</taxon>
        <taxon>Bacillati</taxon>
        <taxon>Bacillota</taxon>
        <taxon>Clostridia</taxon>
        <taxon>Lachnospirales</taxon>
        <taxon>Lachnospiraceae</taxon>
        <taxon>Roseburia</taxon>
    </lineage>
</organism>
<dbReference type="AlphaFoldDB" id="A0A0M6WI99"/>
<name>A0A0M6WI99_9FIRM</name>
<proteinExistence type="predicted"/>
<keyword evidence="3" id="KW-1185">Reference proteome</keyword>